<sequence length="253" mass="27543">MNYEPTLPPEHVERIRRWHERAYAAARAEAGDDGRTFHHLGLTLHVPPDVQPIAGMSHPLGEAVLAEVRDGDRVLDMGTGCGVNAILAASRSRDVVAVDVNPHAVEAARGNAARNGVADRVTVLESDVFAAVEGDFDLIVFDPPFRWFAPRDLLERATTDAGYAALTRFFRDVRGYLRPGGRVLLFFGTTGDLPYVRRLVGEAGFAAAEVSRKEFVRDGWRVEYVTFRLTRDATRPQGDRAGGAGDGCAEGSG</sequence>
<dbReference type="PANTHER" id="PTHR18895">
    <property type="entry name" value="HEMK METHYLTRANSFERASE"/>
    <property type="match status" value="1"/>
</dbReference>
<evidence type="ECO:0000313" key="3">
    <source>
        <dbReference type="Proteomes" id="UP001212498"/>
    </source>
</evidence>
<name>A0ABT4SRS1_9ACTN</name>
<dbReference type="PROSITE" id="PS00092">
    <property type="entry name" value="N6_MTASE"/>
    <property type="match status" value="1"/>
</dbReference>
<dbReference type="InterPro" id="IPR007848">
    <property type="entry name" value="Small_mtfrase_dom"/>
</dbReference>
<dbReference type="GO" id="GO:0008168">
    <property type="term" value="F:methyltransferase activity"/>
    <property type="evidence" value="ECO:0007669"/>
    <property type="project" value="UniProtKB-KW"/>
</dbReference>
<keyword evidence="2" id="KW-0489">Methyltransferase</keyword>
<protein>
    <submittedName>
        <fullName evidence="2">Methyltransferase</fullName>
    </submittedName>
</protein>
<dbReference type="PANTHER" id="PTHR18895:SF74">
    <property type="entry name" value="MTRF1L RELEASE FACTOR GLUTAMINE METHYLTRANSFERASE"/>
    <property type="match status" value="1"/>
</dbReference>
<dbReference type="CDD" id="cd02440">
    <property type="entry name" value="AdoMet_MTases"/>
    <property type="match status" value="1"/>
</dbReference>
<accession>A0ABT4SRS1</accession>
<dbReference type="GO" id="GO:0032259">
    <property type="term" value="P:methylation"/>
    <property type="evidence" value="ECO:0007669"/>
    <property type="project" value="UniProtKB-KW"/>
</dbReference>
<dbReference type="InterPro" id="IPR050320">
    <property type="entry name" value="N5-glutamine_MTase"/>
</dbReference>
<evidence type="ECO:0000313" key="2">
    <source>
        <dbReference type="EMBL" id="MDA0639954.1"/>
    </source>
</evidence>
<dbReference type="RefSeq" id="WP_271275343.1">
    <property type="nucleotide sequence ID" value="NZ_BAABFD010000008.1"/>
</dbReference>
<dbReference type="Gene3D" id="3.40.50.150">
    <property type="entry name" value="Vaccinia Virus protein VP39"/>
    <property type="match status" value="1"/>
</dbReference>
<keyword evidence="3" id="KW-1185">Reference proteome</keyword>
<evidence type="ECO:0000259" key="1">
    <source>
        <dbReference type="Pfam" id="PF05175"/>
    </source>
</evidence>
<dbReference type="InterPro" id="IPR029063">
    <property type="entry name" value="SAM-dependent_MTases_sf"/>
</dbReference>
<reference evidence="2 3" key="1">
    <citation type="submission" date="2022-11" db="EMBL/GenBank/DDBJ databases">
        <title>Nonomuraea corallina sp. nov., a new species of the genus Nonomuraea isolated from sea side sediment in Thai sea.</title>
        <authorList>
            <person name="Ngamcharungchit C."/>
            <person name="Matsumoto A."/>
            <person name="Suriyachadkun C."/>
            <person name="Panbangred W."/>
            <person name="Inahashi Y."/>
            <person name="Intra B."/>
        </authorList>
    </citation>
    <scope>NUCLEOTIDE SEQUENCE [LARGE SCALE GENOMIC DNA]</scope>
    <source>
        <strain evidence="2 3">DSM 43553</strain>
    </source>
</reference>
<dbReference type="InterPro" id="IPR002052">
    <property type="entry name" value="DNA_methylase_N6_adenine_CS"/>
</dbReference>
<keyword evidence="2" id="KW-0808">Transferase</keyword>
<dbReference type="SUPFAM" id="SSF53335">
    <property type="entry name" value="S-adenosyl-L-methionine-dependent methyltransferases"/>
    <property type="match status" value="1"/>
</dbReference>
<feature type="domain" description="Methyltransferase small" evidence="1">
    <location>
        <begin position="70"/>
        <end position="186"/>
    </location>
</feature>
<dbReference type="EMBL" id="JAPNUD010000008">
    <property type="protein sequence ID" value="MDA0639954.1"/>
    <property type="molecule type" value="Genomic_DNA"/>
</dbReference>
<organism evidence="2 3">
    <name type="scientific">Nonomuraea ferruginea</name>
    <dbReference type="NCBI Taxonomy" id="46174"/>
    <lineage>
        <taxon>Bacteria</taxon>
        <taxon>Bacillati</taxon>
        <taxon>Actinomycetota</taxon>
        <taxon>Actinomycetes</taxon>
        <taxon>Streptosporangiales</taxon>
        <taxon>Streptosporangiaceae</taxon>
        <taxon>Nonomuraea</taxon>
    </lineage>
</organism>
<comment type="caution">
    <text evidence="2">The sequence shown here is derived from an EMBL/GenBank/DDBJ whole genome shotgun (WGS) entry which is preliminary data.</text>
</comment>
<gene>
    <name evidence="2" type="ORF">OUY24_04925</name>
</gene>
<proteinExistence type="predicted"/>
<dbReference type="Pfam" id="PF05175">
    <property type="entry name" value="MTS"/>
    <property type="match status" value="1"/>
</dbReference>
<dbReference type="Proteomes" id="UP001212498">
    <property type="component" value="Unassembled WGS sequence"/>
</dbReference>